<dbReference type="PANTHER" id="PTHR34297">
    <property type="entry name" value="HYPOTHETICAL CYTOSOLIC PROTEIN-RELATED"/>
    <property type="match status" value="1"/>
</dbReference>
<dbReference type="PANTHER" id="PTHR34297:SF3">
    <property type="entry name" value="ALKALINE SHOCK PROTEIN 23"/>
    <property type="match status" value="1"/>
</dbReference>
<dbReference type="InterPro" id="IPR005531">
    <property type="entry name" value="Asp23"/>
</dbReference>
<dbReference type="Pfam" id="PF03780">
    <property type="entry name" value="Asp23"/>
    <property type="match status" value="1"/>
</dbReference>
<comment type="caution">
    <text evidence="3">The sequence shown here is derived from an EMBL/GenBank/DDBJ whole genome shotgun (WGS) entry which is preliminary data.</text>
</comment>
<evidence type="ECO:0000256" key="2">
    <source>
        <dbReference type="SAM" id="MobiDB-lite"/>
    </source>
</evidence>
<evidence type="ECO:0000313" key="3">
    <source>
        <dbReference type="EMBL" id="TWJ10430.1"/>
    </source>
</evidence>
<dbReference type="Proteomes" id="UP000321617">
    <property type="component" value="Unassembled WGS sequence"/>
</dbReference>
<dbReference type="AlphaFoldDB" id="A0A562UXP1"/>
<feature type="region of interest" description="Disordered" evidence="2">
    <location>
        <begin position="160"/>
        <end position="184"/>
    </location>
</feature>
<feature type="region of interest" description="Disordered" evidence="2">
    <location>
        <begin position="1"/>
        <end position="52"/>
    </location>
</feature>
<evidence type="ECO:0000313" key="4">
    <source>
        <dbReference type="Proteomes" id="UP000321617"/>
    </source>
</evidence>
<feature type="compositionally biased region" description="Polar residues" evidence="2">
    <location>
        <begin position="1"/>
        <end position="11"/>
    </location>
</feature>
<name>A0A562UXP1_9ACTN</name>
<protein>
    <submittedName>
        <fullName evidence="3">Putative alkaline shock family protein YloU</fullName>
    </submittedName>
</protein>
<reference evidence="3 4" key="1">
    <citation type="journal article" date="2013" name="Stand. Genomic Sci.">
        <title>Genomic Encyclopedia of Type Strains, Phase I: The one thousand microbial genomes (KMG-I) project.</title>
        <authorList>
            <person name="Kyrpides N.C."/>
            <person name="Woyke T."/>
            <person name="Eisen J.A."/>
            <person name="Garrity G."/>
            <person name="Lilburn T.G."/>
            <person name="Beck B.J."/>
            <person name="Whitman W.B."/>
            <person name="Hugenholtz P."/>
            <person name="Klenk H.P."/>
        </authorList>
    </citation>
    <scope>NUCLEOTIDE SEQUENCE [LARGE SCALE GENOMIC DNA]</scope>
    <source>
        <strain evidence="3 4">DSM 45044</strain>
    </source>
</reference>
<organism evidence="3 4">
    <name type="scientific">Stackebrandtia albiflava</name>
    <dbReference type="NCBI Taxonomy" id="406432"/>
    <lineage>
        <taxon>Bacteria</taxon>
        <taxon>Bacillati</taxon>
        <taxon>Actinomycetota</taxon>
        <taxon>Actinomycetes</taxon>
        <taxon>Glycomycetales</taxon>
        <taxon>Glycomycetaceae</taxon>
        <taxon>Stackebrandtia</taxon>
    </lineage>
</organism>
<keyword evidence="4" id="KW-1185">Reference proteome</keyword>
<comment type="similarity">
    <text evidence="1">Belongs to the asp23 family.</text>
</comment>
<accession>A0A562UXP1</accession>
<gene>
    <name evidence="3" type="ORF">LX16_3846</name>
</gene>
<dbReference type="RefSeq" id="WP_244615891.1">
    <property type="nucleotide sequence ID" value="NZ_BAABIJ010000003.1"/>
</dbReference>
<evidence type="ECO:0000256" key="1">
    <source>
        <dbReference type="ARBA" id="ARBA00005721"/>
    </source>
</evidence>
<feature type="compositionally biased region" description="Low complexity" evidence="2">
    <location>
        <begin position="23"/>
        <end position="32"/>
    </location>
</feature>
<dbReference type="EMBL" id="VLLL01000007">
    <property type="protein sequence ID" value="TWJ10430.1"/>
    <property type="molecule type" value="Genomic_DNA"/>
</dbReference>
<sequence>MAESSTMNTPSTKEDRRTENLKSGMGESGQRSQGRRSDSGSGSRLTTESGNTSIADNVVSKIAGLAAREIPGVQSMGGGMARRMGQLRSLVPGGNQTLDQGVSVEVGEREAAVDLDIVTWYGQSIVEVAEAVRSNVINRIEAMTGLKVVEVNINVDDVYVEGDDDGEKKKSGNGNGSDKESRVQ</sequence>
<proteinExistence type="inferred from homology"/>